<evidence type="ECO:0000256" key="3">
    <source>
        <dbReference type="ARBA" id="ARBA00022723"/>
    </source>
</evidence>
<dbReference type="InterPro" id="IPR050071">
    <property type="entry name" value="Dehydroquinate_synthase"/>
</dbReference>
<comment type="caution">
    <text evidence="13">The sequence shown here is derived from an EMBL/GenBank/DDBJ whole genome shotgun (WGS) entry which is preliminary data.</text>
</comment>
<organism evidence="13 14">
    <name type="scientific">Gordonia araii NBRC 100433</name>
    <dbReference type="NCBI Taxonomy" id="1073574"/>
    <lineage>
        <taxon>Bacteria</taxon>
        <taxon>Bacillati</taxon>
        <taxon>Actinomycetota</taxon>
        <taxon>Actinomycetes</taxon>
        <taxon>Mycobacteriales</taxon>
        <taxon>Gordoniaceae</taxon>
        <taxon>Gordonia</taxon>
    </lineage>
</organism>
<dbReference type="GO" id="GO:0009073">
    <property type="term" value="P:aromatic amino acid family biosynthetic process"/>
    <property type="evidence" value="ECO:0007669"/>
    <property type="project" value="InterPro"/>
</dbReference>
<keyword evidence="3" id="KW-0479">Metal-binding</keyword>
<feature type="domain" description="3-dehydroquinate synthase C-terminal" evidence="12">
    <location>
        <begin position="192"/>
        <end position="322"/>
    </location>
</feature>
<dbReference type="Gene3D" id="3.40.50.1970">
    <property type="match status" value="1"/>
</dbReference>
<keyword evidence="5" id="KW-0520">NAD</keyword>
<dbReference type="SUPFAM" id="SSF56796">
    <property type="entry name" value="Dehydroquinate synthase-like"/>
    <property type="match status" value="1"/>
</dbReference>
<dbReference type="EMBL" id="BAEE01000013">
    <property type="protein sequence ID" value="GAB08598.1"/>
    <property type="molecule type" value="Genomic_DNA"/>
</dbReference>
<comment type="cofactor">
    <cofactor evidence="2">
        <name>Co(2+)</name>
        <dbReference type="ChEBI" id="CHEBI:48828"/>
    </cofactor>
</comment>
<proteinExistence type="predicted"/>
<evidence type="ECO:0000256" key="9">
    <source>
        <dbReference type="ARBA" id="ARBA00024060"/>
    </source>
</evidence>
<dbReference type="GO" id="GO:0017000">
    <property type="term" value="P:antibiotic biosynthetic process"/>
    <property type="evidence" value="ECO:0007669"/>
    <property type="project" value="InterPro"/>
</dbReference>
<dbReference type="Gene3D" id="1.20.1090.10">
    <property type="entry name" value="Dehydroquinate synthase-like - alpha domain"/>
    <property type="match status" value="1"/>
</dbReference>
<evidence type="ECO:0000256" key="8">
    <source>
        <dbReference type="ARBA" id="ARBA00023993"/>
    </source>
</evidence>
<dbReference type="STRING" id="1073574.GOARA_013_00420"/>
<evidence type="ECO:0000256" key="1">
    <source>
        <dbReference type="ARBA" id="ARBA00001911"/>
    </source>
</evidence>
<dbReference type="GO" id="GO:0000166">
    <property type="term" value="F:nucleotide binding"/>
    <property type="evidence" value="ECO:0007669"/>
    <property type="project" value="UniProtKB-KW"/>
</dbReference>
<evidence type="ECO:0000256" key="4">
    <source>
        <dbReference type="ARBA" id="ARBA00022741"/>
    </source>
</evidence>
<evidence type="ECO:0000259" key="11">
    <source>
        <dbReference type="Pfam" id="PF01761"/>
    </source>
</evidence>
<evidence type="ECO:0000313" key="14">
    <source>
        <dbReference type="Proteomes" id="UP000035088"/>
    </source>
</evidence>
<dbReference type="Proteomes" id="UP000035088">
    <property type="component" value="Unassembled WGS sequence"/>
</dbReference>
<keyword evidence="14" id="KW-1185">Reference proteome</keyword>
<evidence type="ECO:0000256" key="2">
    <source>
        <dbReference type="ARBA" id="ARBA00001941"/>
    </source>
</evidence>
<dbReference type="InterPro" id="IPR030963">
    <property type="entry name" value="DHQ_synth_fam"/>
</dbReference>
<dbReference type="OrthoDB" id="9806583at2"/>
<comment type="catalytic activity">
    <reaction evidence="8">
        <text>D-sedoheptulose 7-phosphate = 2-epi-5-epi-valiolone + phosphate</text>
        <dbReference type="Rhea" id="RHEA:44184"/>
        <dbReference type="ChEBI" id="CHEBI:43474"/>
        <dbReference type="ChEBI" id="CHEBI:57483"/>
        <dbReference type="ChEBI" id="CHEBI:84187"/>
        <dbReference type="EC" id="4.2.3.152"/>
    </reaction>
</comment>
<evidence type="ECO:0000256" key="6">
    <source>
        <dbReference type="ARBA" id="ARBA00023239"/>
    </source>
</evidence>
<sequence length="388" mass="40560">MTGSGLAKDSAPITVLRATRETSTEIRRAAVVSDATGVVAAVRGRPALIVVSPTVNRLYAAAIGEIRSALGLAAADVMVVPTGEHAKSLANVERIVNVAGERGLARDGVIVGIGGGILLDMVGLAAGLFRRGVSHIKIGTTLIAQVDAAVGLKCGVNSGGAKNIAGAFNPPEATLTDGAFLATLPPREIRCGIAEILKLAVAGDGGLFELLEQHGALLLEPGARDTPEVRAIVDRAIRGMVDELASNPFESDLRRCVDFGHTVSGIFEVETGHRLAHGEAVALDVMLFSAVSVLRGSLDRAAYEMIVELAQRLGLQTWHPIMADLSVIERGLDDSARHRGRKLNLPLPSRIGGTYFVAERAEISSEALRDAVDLVAATRRVPSGHRGG</sequence>
<comment type="cofactor">
    <cofactor evidence="1">
        <name>NAD(+)</name>
        <dbReference type="ChEBI" id="CHEBI:57540"/>
    </cofactor>
</comment>
<dbReference type="InterPro" id="IPR035872">
    <property type="entry name" value="EEVS-like"/>
</dbReference>
<dbReference type="CDD" id="cd08199">
    <property type="entry name" value="EEVS"/>
    <property type="match status" value="1"/>
</dbReference>
<evidence type="ECO:0000256" key="5">
    <source>
        <dbReference type="ARBA" id="ARBA00023027"/>
    </source>
</evidence>
<feature type="domain" description="3-dehydroquinate synthase N-terminal" evidence="11">
    <location>
        <begin position="78"/>
        <end position="190"/>
    </location>
</feature>
<dbReference type="Pfam" id="PF01761">
    <property type="entry name" value="DHQ_synthase"/>
    <property type="match status" value="1"/>
</dbReference>
<dbReference type="GO" id="GO:0046872">
    <property type="term" value="F:metal ion binding"/>
    <property type="evidence" value="ECO:0007669"/>
    <property type="project" value="UniProtKB-KW"/>
</dbReference>
<keyword evidence="6" id="KW-0456">Lyase</keyword>
<keyword evidence="4" id="KW-0547">Nucleotide-binding</keyword>
<evidence type="ECO:0000256" key="10">
    <source>
        <dbReference type="ARBA" id="ARBA00024092"/>
    </source>
</evidence>
<dbReference type="GO" id="GO:0003856">
    <property type="term" value="F:3-dehydroquinate synthase activity"/>
    <property type="evidence" value="ECO:0007669"/>
    <property type="project" value="TreeGrafter"/>
</dbReference>
<dbReference type="PANTHER" id="PTHR43622">
    <property type="entry name" value="3-DEHYDROQUINATE SYNTHASE"/>
    <property type="match status" value="1"/>
</dbReference>
<dbReference type="Pfam" id="PF24621">
    <property type="entry name" value="DHQS_C"/>
    <property type="match status" value="1"/>
</dbReference>
<reference evidence="13 14" key="1">
    <citation type="submission" date="2011-11" db="EMBL/GenBank/DDBJ databases">
        <title>Whole genome shotgun sequence of Gordonia araii NBRC 100433.</title>
        <authorList>
            <person name="Yoshida Y."/>
            <person name="Hosoyama A."/>
            <person name="Tsuchikane K."/>
            <person name="Katsumata H."/>
            <person name="Yamazaki S."/>
            <person name="Fujita N."/>
        </authorList>
    </citation>
    <scope>NUCLEOTIDE SEQUENCE [LARGE SCALE GENOMIC DNA]</scope>
    <source>
        <strain evidence="13 14">NBRC 100433</strain>
    </source>
</reference>
<name>G7GYC3_9ACTN</name>
<dbReference type="InterPro" id="IPR030960">
    <property type="entry name" value="DHQS/DOIS_N"/>
</dbReference>
<gene>
    <name evidence="13" type="ORF">GOARA_013_00420</name>
</gene>
<evidence type="ECO:0000256" key="7">
    <source>
        <dbReference type="ARBA" id="ARBA00023285"/>
    </source>
</evidence>
<keyword evidence="7" id="KW-0170">Cobalt</keyword>
<dbReference type="InterPro" id="IPR056179">
    <property type="entry name" value="DHQS_C"/>
</dbReference>
<dbReference type="PANTHER" id="PTHR43622:SF3">
    <property type="entry name" value="2-EPI-5-EPI-VALIOLONE SYNTHASE"/>
    <property type="match status" value="1"/>
</dbReference>
<accession>G7GYC3</accession>
<evidence type="ECO:0000259" key="12">
    <source>
        <dbReference type="Pfam" id="PF24621"/>
    </source>
</evidence>
<protein>
    <recommendedName>
        <fullName evidence="10">2-epi-5-epi-valiolone synthase</fullName>
        <ecNumber evidence="9">4.2.3.152</ecNumber>
    </recommendedName>
</protein>
<dbReference type="EC" id="4.2.3.152" evidence="9"/>
<evidence type="ECO:0000313" key="13">
    <source>
        <dbReference type="EMBL" id="GAB08598.1"/>
    </source>
</evidence>
<dbReference type="AlphaFoldDB" id="G7GYC3"/>
<dbReference type="PIRSF" id="PIRSF001455">
    <property type="entry name" value="DHQ_synth"/>
    <property type="match status" value="1"/>
</dbReference>